<feature type="compositionally biased region" description="Acidic residues" evidence="1">
    <location>
        <begin position="460"/>
        <end position="470"/>
    </location>
</feature>
<protein>
    <submittedName>
        <fullName evidence="2">13613_t:CDS:1</fullName>
    </submittedName>
</protein>
<name>A0A9N8YX18_9GLOM</name>
<feature type="region of interest" description="Disordered" evidence="1">
    <location>
        <begin position="118"/>
        <end position="167"/>
    </location>
</feature>
<dbReference type="OrthoDB" id="2412381at2759"/>
<reference evidence="2" key="1">
    <citation type="submission" date="2021-06" db="EMBL/GenBank/DDBJ databases">
        <authorList>
            <person name="Kallberg Y."/>
            <person name="Tangrot J."/>
            <person name="Rosling A."/>
        </authorList>
    </citation>
    <scope>NUCLEOTIDE SEQUENCE</scope>
    <source>
        <strain evidence="2">CL551</strain>
    </source>
</reference>
<accession>A0A9N8YX18</accession>
<dbReference type="Proteomes" id="UP000789342">
    <property type="component" value="Unassembled WGS sequence"/>
</dbReference>
<keyword evidence="3" id="KW-1185">Reference proteome</keyword>
<evidence type="ECO:0000313" key="2">
    <source>
        <dbReference type="EMBL" id="CAG8455241.1"/>
    </source>
</evidence>
<comment type="caution">
    <text evidence="2">The sequence shown here is derived from an EMBL/GenBank/DDBJ whole genome shotgun (WGS) entry which is preliminary data.</text>
</comment>
<evidence type="ECO:0000313" key="3">
    <source>
        <dbReference type="Proteomes" id="UP000789342"/>
    </source>
</evidence>
<proteinExistence type="predicted"/>
<organism evidence="2 3">
    <name type="scientific">Acaulospora morrowiae</name>
    <dbReference type="NCBI Taxonomy" id="94023"/>
    <lineage>
        <taxon>Eukaryota</taxon>
        <taxon>Fungi</taxon>
        <taxon>Fungi incertae sedis</taxon>
        <taxon>Mucoromycota</taxon>
        <taxon>Glomeromycotina</taxon>
        <taxon>Glomeromycetes</taxon>
        <taxon>Diversisporales</taxon>
        <taxon>Acaulosporaceae</taxon>
        <taxon>Acaulospora</taxon>
    </lineage>
</organism>
<dbReference type="Gene3D" id="1.10.10.60">
    <property type="entry name" value="Homeodomain-like"/>
    <property type="match status" value="1"/>
</dbReference>
<sequence>MVEWTDTQIRILIDERRNRNEEYHNFGRNRIRFWDSIATRINREYNTSFNGHQYKEKFSNLVRDYNGIEEHEEAERVHNISMNSVHIFGKGLKMILIESTTLIVLIVDNEVEHELGQTLPDNRRSRRTSIDSRRSRRSHRRSASPSLPRDIININTNNPGVKNLEQNTGYTSSTEILSLQPPPYSRSEDAIASEATDEAQNNSSEINRGLVVSSHEVVVSGNNLTPNLLNTSLSQNDSDVSMHDIQENDKYFAHCMAKILVRLRNYGILLVDSLESMRNEYVVALLHSALHIVRDDTQKEFSMRPQYEITREKSTGRVDYAIKVYFSPGQISQGSKRPYTIEFTDEALIEDSEEYHTFNSNYTLNTPSSNISNNASNSDVWQESLTQPEVGLLQCSASPICKPKSLDEKKDELFLDLKSKERVSSEIKQRNRESAEDQSPNLISDVSISPEQNHVSGKDEEPDEIEPTKR</sequence>
<feature type="compositionally biased region" description="Polar residues" evidence="1">
    <location>
        <begin position="437"/>
        <end position="455"/>
    </location>
</feature>
<feature type="compositionally biased region" description="Basic and acidic residues" evidence="1">
    <location>
        <begin position="422"/>
        <end position="435"/>
    </location>
</feature>
<dbReference type="AlphaFoldDB" id="A0A9N8YX18"/>
<dbReference type="EMBL" id="CAJVPV010000403">
    <property type="protein sequence ID" value="CAG8455241.1"/>
    <property type="molecule type" value="Genomic_DNA"/>
</dbReference>
<gene>
    <name evidence="2" type="ORF">AMORRO_LOCUS1114</name>
</gene>
<evidence type="ECO:0000256" key="1">
    <source>
        <dbReference type="SAM" id="MobiDB-lite"/>
    </source>
</evidence>
<feature type="region of interest" description="Disordered" evidence="1">
    <location>
        <begin position="422"/>
        <end position="470"/>
    </location>
</feature>
<feature type="compositionally biased region" description="Polar residues" evidence="1">
    <location>
        <begin position="153"/>
        <end position="167"/>
    </location>
</feature>